<evidence type="ECO:0000313" key="7">
    <source>
        <dbReference type="EMBL" id="VYT53015.1"/>
    </source>
</evidence>
<evidence type="ECO:0000256" key="5">
    <source>
        <dbReference type="SAM" id="SignalP"/>
    </source>
</evidence>
<evidence type="ECO:0000256" key="1">
    <source>
        <dbReference type="ARBA" id="ARBA00004196"/>
    </source>
</evidence>
<accession>A0A6N2XFQ1</accession>
<evidence type="ECO:0000256" key="3">
    <source>
        <dbReference type="ARBA" id="ARBA00022729"/>
    </source>
</evidence>
<dbReference type="AlphaFoldDB" id="A0A6N2XFQ1"/>
<dbReference type="RefSeq" id="WP_002575288.1">
    <property type="nucleotide sequence ID" value="NZ_BAABZS010000001.1"/>
</dbReference>
<dbReference type="InterPro" id="IPR025997">
    <property type="entry name" value="SBP_2_dom"/>
</dbReference>
<evidence type="ECO:0000256" key="2">
    <source>
        <dbReference type="ARBA" id="ARBA00007639"/>
    </source>
</evidence>
<gene>
    <name evidence="7" type="primary">rbsB_16</name>
    <name evidence="7" type="ORF">CBLFYP116_05061</name>
</gene>
<comment type="similarity">
    <text evidence="2">Belongs to the bacterial solute-binding protein 2 family.</text>
</comment>
<feature type="compositionally biased region" description="Polar residues" evidence="4">
    <location>
        <begin position="29"/>
        <end position="41"/>
    </location>
</feature>
<dbReference type="GeneID" id="23113091"/>
<feature type="signal peptide" evidence="5">
    <location>
        <begin position="1"/>
        <end position="20"/>
    </location>
</feature>
<evidence type="ECO:0000259" key="6">
    <source>
        <dbReference type="Pfam" id="PF13407"/>
    </source>
</evidence>
<evidence type="ECO:0000256" key="4">
    <source>
        <dbReference type="SAM" id="MobiDB-lite"/>
    </source>
</evidence>
<proteinExistence type="inferred from homology"/>
<feature type="chain" id="PRO_5038733522" evidence="5">
    <location>
        <begin position="21"/>
        <end position="352"/>
    </location>
</feature>
<dbReference type="PANTHER" id="PTHR46847:SF1">
    <property type="entry name" value="D-ALLOSE-BINDING PERIPLASMIC PROTEIN-RELATED"/>
    <property type="match status" value="1"/>
</dbReference>
<dbReference type="Gene3D" id="3.40.50.2300">
    <property type="match status" value="2"/>
</dbReference>
<sequence length="352" mass="37158">MKKIVSVVMAAVMVCMSAAGCSGQKPAETGSSQTAAGSESVSPEGMAGAALGSVEHPEEQTYLWCSYESTDDFMLMVYEGFEDCGKMLGVKTAHVGSSQNDLTEYINTVERAISMEPDGIAVHVFNADAYVDVINKAMDGGIPVITTGPDSPASKRICNVGVENYEAGAFGAERLGEALNGTGKVLVLTRAGQNNSELRVQGFKETLAEKYPDIEVISEVSVTAEIADQASKTAAALTANPDVDAVFCSLGIQAVGASQGCDQVGRSDIVVFGFDRNPAQLELVKQGKVMGSIAQGCYNMGWWACLGLYIEHNNLLGDRNFPTFISAGVSYIDQSNVDKEIEESNARIAGAK</sequence>
<dbReference type="InterPro" id="IPR028082">
    <property type="entry name" value="Peripla_BP_I"/>
</dbReference>
<dbReference type="GO" id="GO:0030313">
    <property type="term" value="C:cell envelope"/>
    <property type="evidence" value="ECO:0007669"/>
    <property type="project" value="UniProtKB-SubCell"/>
</dbReference>
<dbReference type="EMBL" id="CACRTF010000017">
    <property type="protein sequence ID" value="VYT53015.1"/>
    <property type="molecule type" value="Genomic_DNA"/>
</dbReference>
<keyword evidence="3 5" id="KW-0732">Signal</keyword>
<comment type="subcellular location">
    <subcellularLocation>
        <location evidence="1">Cell envelope</location>
    </subcellularLocation>
</comment>
<dbReference type="SUPFAM" id="SSF53822">
    <property type="entry name" value="Periplasmic binding protein-like I"/>
    <property type="match status" value="1"/>
</dbReference>
<dbReference type="Pfam" id="PF13407">
    <property type="entry name" value="Peripla_BP_4"/>
    <property type="match status" value="1"/>
</dbReference>
<dbReference type="GO" id="GO:0030246">
    <property type="term" value="F:carbohydrate binding"/>
    <property type="evidence" value="ECO:0007669"/>
    <property type="project" value="UniProtKB-ARBA"/>
</dbReference>
<dbReference type="PANTHER" id="PTHR46847">
    <property type="entry name" value="D-ALLOSE-BINDING PERIPLASMIC PROTEIN-RELATED"/>
    <property type="match status" value="1"/>
</dbReference>
<feature type="region of interest" description="Disordered" evidence="4">
    <location>
        <begin position="21"/>
        <end position="46"/>
    </location>
</feature>
<feature type="domain" description="Periplasmic binding protein" evidence="6">
    <location>
        <begin position="67"/>
        <end position="305"/>
    </location>
</feature>
<name>A0A6N2XFQ1_9FIRM</name>
<dbReference type="PROSITE" id="PS51257">
    <property type="entry name" value="PROKAR_LIPOPROTEIN"/>
    <property type="match status" value="1"/>
</dbReference>
<protein>
    <submittedName>
        <fullName evidence="7">D-ribose-binding periplasmic protein</fullName>
    </submittedName>
</protein>
<reference evidence="7" key="1">
    <citation type="submission" date="2019-11" db="EMBL/GenBank/DDBJ databases">
        <authorList>
            <person name="Feng L."/>
        </authorList>
    </citation>
    <scope>NUCLEOTIDE SEQUENCE</scope>
    <source>
        <strain evidence="7">CbolteaeLFYP116</strain>
    </source>
</reference>
<organism evidence="7">
    <name type="scientific">Enterocloster bolteae</name>
    <dbReference type="NCBI Taxonomy" id="208479"/>
    <lineage>
        <taxon>Bacteria</taxon>
        <taxon>Bacillati</taxon>
        <taxon>Bacillota</taxon>
        <taxon>Clostridia</taxon>
        <taxon>Lachnospirales</taxon>
        <taxon>Lachnospiraceae</taxon>
        <taxon>Enterocloster</taxon>
    </lineage>
</organism>